<proteinExistence type="inferred from homology"/>
<dbReference type="InterPro" id="IPR000683">
    <property type="entry name" value="Gfo/Idh/MocA-like_OxRdtase_N"/>
</dbReference>
<sequence>MSSTSRLEPRLAVVGCGQWGQNLIRNFARLEVLEAVVDSIPARAEESTQQLSAQGYDHARTRNWASILSDDSVSAVVLATPAPQHANMAIAALNSGKHVFIEKPLALTLSDGERIQIATRKSGKVAMVGHSFQYHPAFLKLKSLVQQGELGRLVHIHSRRMGFGRFRHEEDVVWNLAPHDISMILALVGQSPTNVEAQAIRHLRPHIADVASVNLTFANGAHAHVMVSWLYPQKERKLVVVGERAMAVFDDCEPWEKKLRVFQYRVDWASGFPETHKDSDEPQLVILENREPLADECLHFIECIRTGHKPLTGVEEAMTVVRVLCAVGDILRRQRMAIANLEPTPTLASPVLPEKIPLIDLASQKRRIEASLRERFATVFKHMEFIMGPEVLELERRLCVFSGAAHAVTCASGTDALTLALLALGIRKGDAVLVPAFTFVATVEPVVLLGAVPIIIDVDKSLTISPALISAGVATARGLGLRPVGMTAVDIFGHPANYRALRTAANATAGKLWIIADAAQSFGASVDGCRVGTLADITTTSFFPSKPLGCYGDGGAVFTDDTAIAEILRSLRLHGRGEEKFDNVRIGLNSRLDTLQAAVLLCKLDIFEDEFASRQRIASRYASILHDDIARPLVLREGAVSAWASYTVRTTERAILQTRLKEQGISSCVYYPRAIHEQPAYRAYPVAKGSCDVAEVACTEVLSIPMHPYLEAKDQDRILAAIS</sequence>
<name>A0A8H7TDX3_9HELO</name>
<dbReference type="InterPro" id="IPR015421">
    <property type="entry name" value="PyrdxlP-dep_Trfase_major"/>
</dbReference>
<dbReference type="InterPro" id="IPR055170">
    <property type="entry name" value="GFO_IDH_MocA-like_dom"/>
</dbReference>
<comment type="similarity">
    <text evidence="1">Belongs to the Gfo/Idh/MocA family.</text>
</comment>
<gene>
    <name evidence="4" type="ORF">IFR04_009787</name>
</gene>
<dbReference type="Proteomes" id="UP000664132">
    <property type="component" value="Unassembled WGS sequence"/>
</dbReference>
<dbReference type="PANTHER" id="PTHR30244">
    <property type="entry name" value="TRANSAMINASE"/>
    <property type="match status" value="1"/>
</dbReference>
<comment type="caution">
    <text evidence="4">The sequence shown here is derived from an EMBL/GenBank/DDBJ whole genome shotgun (WGS) entry which is preliminary data.</text>
</comment>
<dbReference type="CDD" id="cd00616">
    <property type="entry name" value="AHBA_syn"/>
    <property type="match status" value="1"/>
</dbReference>
<dbReference type="Gene3D" id="3.40.50.720">
    <property type="entry name" value="NAD(P)-binding Rossmann-like Domain"/>
    <property type="match status" value="1"/>
</dbReference>
<feature type="domain" description="GFO/IDH/MocA-like oxidoreductase" evidence="3">
    <location>
        <begin position="138"/>
        <end position="247"/>
    </location>
</feature>
<dbReference type="GO" id="GO:0030170">
    <property type="term" value="F:pyridoxal phosphate binding"/>
    <property type="evidence" value="ECO:0007669"/>
    <property type="project" value="TreeGrafter"/>
</dbReference>
<dbReference type="OrthoDB" id="64915at2759"/>
<feature type="domain" description="Gfo/Idh/MocA-like oxidoreductase N-terminal" evidence="2">
    <location>
        <begin position="10"/>
        <end position="130"/>
    </location>
</feature>
<accession>A0A8H7TDX3</accession>
<dbReference type="GO" id="GO:0000271">
    <property type="term" value="P:polysaccharide biosynthetic process"/>
    <property type="evidence" value="ECO:0007669"/>
    <property type="project" value="TreeGrafter"/>
</dbReference>
<evidence type="ECO:0000256" key="1">
    <source>
        <dbReference type="ARBA" id="ARBA00010928"/>
    </source>
</evidence>
<dbReference type="Gene3D" id="3.90.1150.10">
    <property type="entry name" value="Aspartate Aminotransferase, domain 1"/>
    <property type="match status" value="1"/>
</dbReference>
<keyword evidence="5" id="KW-1185">Reference proteome</keyword>
<evidence type="ECO:0000313" key="4">
    <source>
        <dbReference type="EMBL" id="KAG4417081.1"/>
    </source>
</evidence>
<dbReference type="GO" id="GO:0000166">
    <property type="term" value="F:nucleotide binding"/>
    <property type="evidence" value="ECO:0007669"/>
    <property type="project" value="InterPro"/>
</dbReference>
<dbReference type="InterPro" id="IPR000653">
    <property type="entry name" value="DegT/StrS_aminotransferase"/>
</dbReference>
<dbReference type="SUPFAM" id="SSF55347">
    <property type="entry name" value="Glyceraldehyde-3-phosphate dehydrogenase-like, C-terminal domain"/>
    <property type="match status" value="1"/>
</dbReference>
<dbReference type="PANTHER" id="PTHR30244:SF42">
    <property type="entry name" value="UDP-2-ACETAMIDO-2-DEOXY-3-OXO-D-GLUCURONATE AMINOTRANSFERASE"/>
    <property type="match status" value="1"/>
</dbReference>
<dbReference type="Pfam" id="PF01041">
    <property type="entry name" value="DegT_DnrJ_EryC1"/>
    <property type="match status" value="1"/>
</dbReference>
<dbReference type="GO" id="GO:0008483">
    <property type="term" value="F:transaminase activity"/>
    <property type="evidence" value="ECO:0007669"/>
    <property type="project" value="TreeGrafter"/>
</dbReference>
<dbReference type="AlphaFoldDB" id="A0A8H7TDX3"/>
<organism evidence="4 5">
    <name type="scientific">Cadophora malorum</name>
    <dbReference type="NCBI Taxonomy" id="108018"/>
    <lineage>
        <taxon>Eukaryota</taxon>
        <taxon>Fungi</taxon>
        <taxon>Dikarya</taxon>
        <taxon>Ascomycota</taxon>
        <taxon>Pezizomycotina</taxon>
        <taxon>Leotiomycetes</taxon>
        <taxon>Helotiales</taxon>
        <taxon>Ploettnerulaceae</taxon>
        <taxon>Cadophora</taxon>
    </lineage>
</organism>
<protein>
    <submittedName>
        <fullName evidence="4">Uncharacterized protein</fullName>
    </submittedName>
</protein>
<dbReference type="Pfam" id="PF01408">
    <property type="entry name" value="GFO_IDH_MocA"/>
    <property type="match status" value="1"/>
</dbReference>
<dbReference type="Gene3D" id="3.30.360.10">
    <property type="entry name" value="Dihydrodipicolinate Reductase, domain 2"/>
    <property type="match status" value="1"/>
</dbReference>
<evidence type="ECO:0000259" key="3">
    <source>
        <dbReference type="Pfam" id="PF22725"/>
    </source>
</evidence>
<evidence type="ECO:0000313" key="5">
    <source>
        <dbReference type="Proteomes" id="UP000664132"/>
    </source>
</evidence>
<reference evidence="4" key="1">
    <citation type="submission" date="2021-02" db="EMBL/GenBank/DDBJ databases">
        <title>Genome sequence Cadophora malorum strain M34.</title>
        <authorList>
            <person name="Stefanovic E."/>
            <person name="Vu D."/>
            <person name="Scully C."/>
            <person name="Dijksterhuis J."/>
            <person name="Roader J."/>
            <person name="Houbraken J."/>
        </authorList>
    </citation>
    <scope>NUCLEOTIDE SEQUENCE</scope>
    <source>
        <strain evidence="4">M34</strain>
    </source>
</reference>
<dbReference type="InterPro" id="IPR015422">
    <property type="entry name" value="PyrdxlP-dep_Trfase_small"/>
</dbReference>
<dbReference type="EMBL" id="JAFJYH010000165">
    <property type="protein sequence ID" value="KAG4417081.1"/>
    <property type="molecule type" value="Genomic_DNA"/>
</dbReference>
<dbReference type="InterPro" id="IPR036291">
    <property type="entry name" value="NAD(P)-bd_dom_sf"/>
</dbReference>
<dbReference type="SUPFAM" id="SSF51735">
    <property type="entry name" value="NAD(P)-binding Rossmann-fold domains"/>
    <property type="match status" value="1"/>
</dbReference>
<dbReference type="InterPro" id="IPR015424">
    <property type="entry name" value="PyrdxlP-dep_Trfase"/>
</dbReference>
<evidence type="ECO:0000259" key="2">
    <source>
        <dbReference type="Pfam" id="PF01408"/>
    </source>
</evidence>
<dbReference type="Gene3D" id="3.40.640.10">
    <property type="entry name" value="Type I PLP-dependent aspartate aminotransferase-like (Major domain)"/>
    <property type="match status" value="1"/>
</dbReference>
<dbReference type="Pfam" id="PF22725">
    <property type="entry name" value="GFO_IDH_MocA_C3"/>
    <property type="match status" value="1"/>
</dbReference>
<dbReference type="SUPFAM" id="SSF53383">
    <property type="entry name" value="PLP-dependent transferases"/>
    <property type="match status" value="1"/>
</dbReference>